<accession>A0A4E0R5U3</accession>
<dbReference type="PANTHER" id="PTHR28624:SF1">
    <property type="entry name" value="MITOCHONDRIAL POTASSIUM CHANNEL"/>
    <property type="match status" value="1"/>
</dbReference>
<feature type="transmembrane region" description="Helical" evidence="1">
    <location>
        <begin position="250"/>
        <end position="270"/>
    </location>
</feature>
<organism evidence="2 3">
    <name type="scientific">Fasciola hepatica</name>
    <name type="common">Liver fluke</name>
    <dbReference type="NCBI Taxonomy" id="6192"/>
    <lineage>
        <taxon>Eukaryota</taxon>
        <taxon>Metazoa</taxon>
        <taxon>Spiralia</taxon>
        <taxon>Lophotrochozoa</taxon>
        <taxon>Platyhelminthes</taxon>
        <taxon>Trematoda</taxon>
        <taxon>Digenea</taxon>
        <taxon>Plagiorchiida</taxon>
        <taxon>Echinostomata</taxon>
        <taxon>Echinostomatoidea</taxon>
        <taxon>Fasciolidae</taxon>
        <taxon>Fasciola</taxon>
    </lineage>
</organism>
<feature type="transmembrane region" description="Helical" evidence="1">
    <location>
        <begin position="162"/>
        <end position="182"/>
    </location>
</feature>
<evidence type="ECO:0000313" key="2">
    <source>
        <dbReference type="EMBL" id="THD23213.1"/>
    </source>
</evidence>
<keyword evidence="3" id="KW-1185">Reference proteome</keyword>
<proteinExistence type="predicted"/>
<sequence length="273" mass="31302">MNLWRGKFVLPRRILSAIKEKAQVKLSLPKKLVSNPDLSRTYVLYDKLTGLDQVRTAHEEVSQAEKRFIQCQTDRRQNQLEVFRLEESRSRLNTQLDGVSRSDDNFLKLVTELHEVSRQHKQARARLHTSEVDEQTAFEAFSGALRRSQAEERVQANRMRQWSIGLSVVAGLVGFGATWMRYHQISRLTEPVSMDSDPIKQDNAHIMQNLQNVQESLVLLKVQLENISQNVEKILTDNVEVKHTPDWTNLLIPASSVLALCGTAVLFLFLTSR</sequence>
<dbReference type="EMBL" id="JXXN02002269">
    <property type="protein sequence ID" value="THD23213.1"/>
    <property type="molecule type" value="Genomic_DNA"/>
</dbReference>
<dbReference type="AlphaFoldDB" id="A0A4E0R5U3"/>
<name>A0A4E0R5U3_FASHE</name>
<keyword evidence="1" id="KW-0472">Membrane</keyword>
<dbReference type="Proteomes" id="UP000230066">
    <property type="component" value="Unassembled WGS sequence"/>
</dbReference>
<dbReference type="PANTHER" id="PTHR28624">
    <property type="entry name" value="COILED-COIL DOMAIN-CONTAINING PROTEIN 51"/>
    <property type="match status" value="1"/>
</dbReference>
<keyword evidence="1" id="KW-1133">Transmembrane helix</keyword>
<evidence type="ECO:0000313" key="3">
    <source>
        <dbReference type="Proteomes" id="UP000230066"/>
    </source>
</evidence>
<gene>
    <name evidence="2" type="ORF">D915_005961</name>
</gene>
<evidence type="ECO:0000256" key="1">
    <source>
        <dbReference type="SAM" id="Phobius"/>
    </source>
</evidence>
<keyword evidence="1" id="KW-0812">Transmembrane</keyword>
<dbReference type="InterPro" id="IPR037660">
    <property type="entry name" value="CCDC51"/>
</dbReference>
<comment type="caution">
    <text evidence="2">The sequence shown here is derived from an EMBL/GenBank/DDBJ whole genome shotgun (WGS) entry which is preliminary data.</text>
</comment>
<protein>
    <submittedName>
        <fullName evidence="2">Coiled-coil domain-containing protein 51</fullName>
    </submittedName>
</protein>
<reference evidence="2" key="1">
    <citation type="submission" date="2019-03" db="EMBL/GenBank/DDBJ databases">
        <title>Improved annotation for the trematode Fasciola hepatica.</title>
        <authorList>
            <person name="Choi Y.-J."/>
            <person name="Martin J."/>
            <person name="Mitreva M."/>
        </authorList>
    </citation>
    <scope>NUCLEOTIDE SEQUENCE [LARGE SCALE GENOMIC DNA]</scope>
</reference>